<evidence type="ECO:0000256" key="3">
    <source>
        <dbReference type="ARBA" id="ARBA00022475"/>
    </source>
</evidence>
<dbReference type="GO" id="GO:0008324">
    <property type="term" value="F:monoatomic cation transmembrane transporter activity"/>
    <property type="evidence" value="ECO:0007669"/>
    <property type="project" value="InterPro"/>
</dbReference>
<keyword evidence="2" id="KW-0813">Transport</keyword>
<dbReference type="OrthoDB" id="9810952at2"/>
<dbReference type="AlphaFoldDB" id="A0A8J6P450"/>
<comment type="subcellular location">
    <subcellularLocation>
        <location evidence="1">Cell membrane</location>
        <topology evidence="1">Multi-pass membrane protein</topology>
    </subcellularLocation>
</comment>
<keyword evidence="4 8" id="KW-0812">Transmembrane</keyword>
<feature type="transmembrane region" description="Helical" evidence="8">
    <location>
        <begin position="67"/>
        <end position="90"/>
    </location>
</feature>
<gene>
    <name evidence="9" type="ORF">H8702_06965</name>
</gene>
<evidence type="ECO:0000256" key="2">
    <source>
        <dbReference type="ARBA" id="ARBA00022448"/>
    </source>
</evidence>
<dbReference type="InterPro" id="IPR003445">
    <property type="entry name" value="Cat_transpt"/>
</dbReference>
<dbReference type="Proteomes" id="UP000632659">
    <property type="component" value="Unassembled WGS sequence"/>
</dbReference>
<dbReference type="EMBL" id="JACRTL010000003">
    <property type="protein sequence ID" value="MBC8610863.1"/>
    <property type="molecule type" value="Genomic_DNA"/>
</dbReference>
<sequence>MSPTKMILLGYCLIIALGTVLLLLPFATRPSETTTVMDSFFTATSATCVTGLIRFDTYTHWTLFGQLIILMLIQIGGIGFMTVAISLVSLTKRKIGLASRVTMQESVGAPQVGGIVRMTKLILWGTLIFEGIGAFLLCFYFCPKLGFLQGLYFAVFHSISAFCNAGFDLMGVFAPTSSLITGADSWLLNIVIMLLIIIGGLGFFVWSDILHCKFCFSKYRLHTKIVISTSILLIVIGAGLIWLFEQGGTLFQGESGSYQVLASSFQSVTARTAGFNTVNLSELTSASQMLMICLMFVGGSTGSTAGGIKTTTLAVLALSIFTVFRRKKSIECFGRRVEEDALHTAACVLMMYVAFTLGVTMVVSYVESMPVQAVLFEATSAIATVGLSLGITPELGIFSQVLMALLMIFGRVGSITILLAFTTAHSTFTSKLPTEKIRIG</sequence>
<evidence type="ECO:0000256" key="8">
    <source>
        <dbReference type="SAM" id="Phobius"/>
    </source>
</evidence>
<dbReference type="GO" id="GO:0030001">
    <property type="term" value="P:metal ion transport"/>
    <property type="evidence" value="ECO:0007669"/>
    <property type="project" value="UniProtKB-ARBA"/>
</dbReference>
<keyword evidence="6" id="KW-0406">Ion transport</keyword>
<keyword evidence="10" id="KW-1185">Reference proteome</keyword>
<keyword evidence="7 8" id="KW-0472">Membrane</keyword>
<feature type="transmembrane region" description="Helical" evidence="8">
    <location>
        <begin position="304"/>
        <end position="324"/>
    </location>
</feature>
<accession>A0A8J6P450</accession>
<name>A0A8J6P450_9FIRM</name>
<dbReference type="Pfam" id="PF02386">
    <property type="entry name" value="TrkH"/>
    <property type="match status" value="1"/>
</dbReference>
<feature type="transmembrane region" description="Helical" evidence="8">
    <location>
        <begin position="7"/>
        <end position="27"/>
    </location>
</feature>
<evidence type="ECO:0000313" key="10">
    <source>
        <dbReference type="Proteomes" id="UP000632659"/>
    </source>
</evidence>
<protein>
    <submittedName>
        <fullName evidence="9">Trk family potassium uptake protein</fullName>
    </submittedName>
</protein>
<evidence type="ECO:0000313" key="9">
    <source>
        <dbReference type="EMBL" id="MBC8610863.1"/>
    </source>
</evidence>
<comment type="caution">
    <text evidence="9">The sequence shown here is derived from an EMBL/GenBank/DDBJ whole genome shotgun (WGS) entry which is preliminary data.</text>
</comment>
<keyword evidence="5 8" id="KW-1133">Transmembrane helix</keyword>
<organism evidence="9 10">
    <name type="scientific">Massiliimalia timonensis</name>
    <dbReference type="NCBI Taxonomy" id="1987501"/>
    <lineage>
        <taxon>Bacteria</taxon>
        <taxon>Bacillati</taxon>
        <taxon>Bacillota</taxon>
        <taxon>Clostridia</taxon>
        <taxon>Eubacteriales</taxon>
        <taxon>Oscillospiraceae</taxon>
        <taxon>Massiliimalia</taxon>
    </lineage>
</organism>
<evidence type="ECO:0000256" key="6">
    <source>
        <dbReference type="ARBA" id="ARBA00023065"/>
    </source>
</evidence>
<feature type="transmembrane region" description="Helical" evidence="8">
    <location>
        <begin position="225"/>
        <end position="244"/>
    </location>
</feature>
<evidence type="ECO:0000256" key="1">
    <source>
        <dbReference type="ARBA" id="ARBA00004651"/>
    </source>
</evidence>
<evidence type="ECO:0000256" key="7">
    <source>
        <dbReference type="ARBA" id="ARBA00023136"/>
    </source>
</evidence>
<evidence type="ECO:0000256" key="4">
    <source>
        <dbReference type="ARBA" id="ARBA00022692"/>
    </source>
</evidence>
<proteinExistence type="predicted"/>
<evidence type="ECO:0000256" key="5">
    <source>
        <dbReference type="ARBA" id="ARBA00022989"/>
    </source>
</evidence>
<dbReference type="PANTHER" id="PTHR32024">
    <property type="entry name" value="TRK SYSTEM POTASSIUM UPTAKE PROTEIN TRKG-RELATED"/>
    <property type="match status" value="1"/>
</dbReference>
<feature type="transmembrane region" description="Helical" evidence="8">
    <location>
        <begin position="345"/>
        <end position="366"/>
    </location>
</feature>
<feature type="transmembrane region" description="Helical" evidence="8">
    <location>
        <begin position="397"/>
        <end position="421"/>
    </location>
</feature>
<keyword evidence="3" id="KW-1003">Cell membrane</keyword>
<feature type="transmembrane region" description="Helical" evidence="8">
    <location>
        <begin position="121"/>
        <end position="142"/>
    </location>
</feature>
<dbReference type="GO" id="GO:0005886">
    <property type="term" value="C:plasma membrane"/>
    <property type="evidence" value="ECO:0007669"/>
    <property type="project" value="UniProtKB-SubCell"/>
</dbReference>
<dbReference type="PANTHER" id="PTHR32024:SF1">
    <property type="entry name" value="KTR SYSTEM POTASSIUM UPTAKE PROTEIN B"/>
    <property type="match status" value="1"/>
</dbReference>
<reference evidence="9" key="1">
    <citation type="submission" date="2020-08" db="EMBL/GenBank/DDBJ databases">
        <title>Genome public.</title>
        <authorList>
            <person name="Liu C."/>
            <person name="Sun Q."/>
        </authorList>
    </citation>
    <scope>NUCLEOTIDE SEQUENCE</scope>
    <source>
        <strain evidence="9">NSJ-15</strain>
    </source>
</reference>
<feature type="transmembrane region" description="Helical" evidence="8">
    <location>
        <begin position="186"/>
        <end position="205"/>
    </location>
</feature>